<evidence type="ECO:0000256" key="14">
    <source>
        <dbReference type="SAM" id="Phobius"/>
    </source>
</evidence>
<sequence>MARSSIGLIIPLWSIASCSAFLGPISSRVLPAPHHDTRSVASPSRAVELVTRPCPPPPRGEVSVGLFRDLFKKIKGGGPDDDEVEGNSNDDVSTNAEAVGDKSLPDAPRKAGEGAATPFFAKQYLSSLEDSTQKASDVAKPTTNEKNPEPLPVIPIEEKKEKEILSPMAQAEALRAQAARIRLEADKRQVELTLEKIAKLESKLEQLKKKEKVDATDQKSLEEELLRLKSQLTTDEVGEVKIIAPVAVTAKSSASTKVATTPDSSSSSTQSLEKVIPSAPSRPSLSSSELKERVQRFQDAPEFLQVLIAKIVGFDGSVDRLNATEIVQQMYDDELKYVKSDFTDKSEEQKAREMIERAYKNSRDANDEDDDDYDDMPTFTQEQIQAKVKELEDIPQFLKNMVVKNETELATMLLEDEWIDKNKKKKNDKGGLFRLFGGDDDNEKGEIGRDGERMDIGGRGAFSRMFSDDSSLNGTSYGQPRSDEDFMMNSLYPQSVRKEGQTPEKRLVDAFLNDIVAPTKAFTPSDNPLPVNGGWIIRGKNECKSGDELIEKLDRRVANDARLREKISFFILKDPFPNPEEQMLDPLNWPQVLFVAGPDVARDPAPILRTIISAFGIATSWYGSIYPFLVNPKLLDRATEAMELADAGMPTDLSWLSEMSIPLFISFMAMQLIHEIAHQIVAKSRNFEATIPTLVPSVMSGITSSITSLKSSPKNKQDLVDFAVAGPLTGMIGSILLLCYGLTLTATADSSMVQTFPGIPLVILRQSSLGGGLIDIFLGNGVLNVPASAEGAQALASTLIALHPFAVAGFFALVVNALALVPAGRKFRLYWK</sequence>
<comment type="subcellular location">
    <subcellularLocation>
        <location evidence="1">Membrane</location>
        <topology evidence="1">Multi-pass membrane protein</topology>
    </subcellularLocation>
    <subcellularLocation>
        <location evidence="2">Plastid</location>
        <location evidence="2">Chloroplast</location>
    </subcellularLocation>
</comment>
<keyword evidence="8" id="KW-0378">Hydrolase</keyword>
<feature type="region of interest" description="Disordered" evidence="13">
    <location>
        <begin position="253"/>
        <end position="290"/>
    </location>
</feature>
<keyword evidence="9" id="KW-0809">Transit peptide</keyword>
<accession>A0ABD3M1T6</accession>
<evidence type="ECO:0000256" key="12">
    <source>
        <dbReference type="SAM" id="Coils"/>
    </source>
</evidence>
<feature type="region of interest" description="Disordered" evidence="13">
    <location>
        <begin position="35"/>
        <end position="54"/>
    </location>
</feature>
<feature type="chain" id="PRO_5044830961" evidence="15">
    <location>
        <begin position="21"/>
        <end position="832"/>
    </location>
</feature>
<evidence type="ECO:0000256" key="1">
    <source>
        <dbReference type="ARBA" id="ARBA00004141"/>
    </source>
</evidence>
<keyword evidence="15" id="KW-0732">Signal</keyword>
<evidence type="ECO:0000313" key="17">
    <source>
        <dbReference type="Proteomes" id="UP001530293"/>
    </source>
</evidence>
<keyword evidence="4" id="KW-0150">Chloroplast</keyword>
<feature type="compositionally biased region" description="Polar residues" evidence="13">
    <location>
        <begin position="131"/>
        <end position="145"/>
    </location>
</feature>
<feature type="transmembrane region" description="Helical" evidence="14">
    <location>
        <begin position="719"/>
        <end position="743"/>
    </location>
</feature>
<organism evidence="16 17">
    <name type="scientific">Discostella pseudostelligera</name>
    <dbReference type="NCBI Taxonomy" id="259834"/>
    <lineage>
        <taxon>Eukaryota</taxon>
        <taxon>Sar</taxon>
        <taxon>Stramenopiles</taxon>
        <taxon>Ochrophyta</taxon>
        <taxon>Bacillariophyta</taxon>
        <taxon>Coscinodiscophyceae</taxon>
        <taxon>Thalassiosirophycidae</taxon>
        <taxon>Stephanodiscales</taxon>
        <taxon>Stephanodiscaceae</taxon>
        <taxon>Discostella</taxon>
    </lineage>
</organism>
<keyword evidence="11 14" id="KW-0472">Membrane</keyword>
<feature type="compositionally biased region" description="Polar residues" evidence="13">
    <location>
        <begin position="253"/>
        <end position="263"/>
    </location>
</feature>
<name>A0ABD3M1T6_9STRA</name>
<feature type="transmembrane region" description="Helical" evidence="14">
    <location>
        <begin position="800"/>
        <end position="823"/>
    </location>
</feature>
<dbReference type="PROSITE" id="PS51257">
    <property type="entry name" value="PROKAR_LIPOPROTEIN"/>
    <property type="match status" value="1"/>
</dbReference>
<feature type="compositionally biased region" description="Basic and acidic residues" evidence="13">
    <location>
        <begin position="99"/>
        <end position="112"/>
    </location>
</feature>
<dbReference type="PANTHER" id="PTHR31412">
    <property type="entry name" value="ZINC METALLOPROTEASE EGY1"/>
    <property type="match status" value="1"/>
</dbReference>
<dbReference type="InterPro" id="IPR044838">
    <property type="entry name" value="EGY1-like"/>
</dbReference>
<keyword evidence="10 14" id="KW-1133">Transmembrane helix</keyword>
<evidence type="ECO:0000256" key="8">
    <source>
        <dbReference type="ARBA" id="ARBA00022801"/>
    </source>
</evidence>
<feature type="region of interest" description="Disordered" evidence="13">
    <location>
        <begin position="131"/>
        <end position="156"/>
    </location>
</feature>
<evidence type="ECO:0000256" key="4">
    <source>
        <dbReference type="ARBA" id="ARBA00022528"/>
    </source>
</evidence>
<evidence type="ECO:0000256" key="15">
    <source>
        <dbReference type="SAM" id="SignalP"/>
    </source>
</evidence>
<dbReference type="GO" id="GO:0008233">
    <property type="term" value="F:peptidase activity"/>
    <property type="evidence" value="ECO:0007669"/>
    <property type="project" value="UniProtKB-KW"/>
</dbReference>
<evidence type="ECO:0000256" key="13">
    <source>
        <dbReference type="SAM" id="MobiDB-lite"/>
    </source>
</evidence>
<dbReference type="GO" id="GO:0016020">
    <property type="term" value="C:membrane"/>
    <property type="evidence" value="ECO:0007669"/>
    <property type="project" value="UniProtKB-SubCell"/>
</dbReference>
<dbReference type="GO" id="GO:0009507">
    <property type="term" value="C:chloroplast"/>
    <property type="evidence" value="ECO:0007669"/>
    <property type="project" value="UniProtKB-SubCell"/>
</dbReference>
<evidence type="ECO:0000256" key="9">
    <source>
        <dbReference type="ARBA" id="ARBA00022946"/>
    </source>
</evidence>
<evidence type="ECO:0000256" key="2">
    <source>
        <dbReference type="ARBA" id="ARBA00004229"/>
    </source>
</evidence>
<evidence type="ECO:0000256" key="6">
    <source>
        <dbReference type="ARBA" id="ARBA00022670"/>
    </source>
</evidence>
<keyword evidence="7 14" id="KW-0812">Transmembrane</keyword>
<keyword evidence="12" id="KW-0175">Coiled coil</keyword>
<evidence type="ECO:0000256" key="11">
    <source>
        <dbReference type="ARBA" id="ARBA00023136"/>
    </source>
</evidence>
<dbReference type="GO" id="GO:0006508">
    <property type="term" value="P:proteolysis"/>
    <property type="evidence" value="ECO:0007669"/>
    <property type="project" value="UniProtKB-KW"/>
</dbReference>
<evidence type="ECO:0000256" key="3">
    <source>
        <dbReference type="ARBA" id="ARBA00007931"/>
    </source>
</evidence>
<evidence type="ECO:0000256" key="5">
    <source>
        <dbReference type="ARBA" id="ARBA00022640"/>
    </source>
</evidence>
<dbReference type="Proteomes" id="UP001530293">
    <property type="component" value="Unassembled WGS sequence"/>
</dbReference>
<dbReference type="PANTHER" id="PTHR31412:SF0">
    <property type="entry name" value="ZINC METALLOPROTEASE EGY1, CHLOROPLASTIC-RELATED"/>
    <property type="match status" value="1"/>
</dbReference>
<keyword evidence="17" id="KW-1185">Reference proteome</keyword>
<evidence type="ECO:0000256" key="7">
    <source>
        <dbReference type="ARBA" id="ARBA00022692"/>
    </source>
</evidence>
<keyword evidence="6" id="KW-0645">Protease</keyword>
<keyword evidence="5" id="KW-0934">Plastid</keyword>
<protein>
    <submittedName>
        <fullName evidence="16">Uncharacterized protein</fullName>
    </submittedName>
</protein>
<reference evidence="16 17" key="1">
    <citation type="submission" date="2024-10" db="EMBL/GenBank/DDBJ databases">
        <title>Updated reference genomes for cyclostephanoid diatoms.</title>
        <authorList>
            <person name="Roberts W.R."/>
            <person name="Alverson A.J."/>
        </authorList>
    </citation>
    <scope>NUCLEOTIDE SEQUENCE [LARGE SCALE GENOMIC DNA]</scope>
    <source>
        <strain evidence="16 17">AJA232-27</strain>
    </source>
</reference>
<evidence type="ECO:0000313" key="16">
    <source>
        <dbReference type="EMBL" id="KAL3756689.1"/>
    </source>
</evidence>
<feature type="compositionally biased region" description="Polar residues" evidence="13">
    <location>
        <begin position="86"/>
        <end position="96"/>
    </location>
</feature>
<feature type="signal peptide" evidence="15">
    <location>
        <begin position="1"/>
        <end position="20"/>
    </location>
</feature>
<feature type="compositionally biased region" description="Low complexity" evidence="13">
    <location>
        <begin position="277"/>
        <end position="288"/>
    </location>
</feature>
<evidence type="ECO:0000256" key="10">
    <source>
        <dbReference type="ARBA" id="ARBA00022989"/>
    </source>
</evidence>
<proteinExistence type="inferred from homology"/>
<feature type="region of interest" description="Disordered" evidence="13">
    <location>
        <begin position="75"/>
        <end position="113"/>
    </location>
</feature>
<comment type="similarity">
    <text evidence="3">Belongs to the peptidase M50B family.</text>
</comment>
<comment type="caution">
    <text evidence="16">The sequence shown here is derived from an EMBL/GenBank/DDBJ whole genome shotgun (WGS) entry which is preliminary data.</text>
</comment>
<gene>
    <name evidence="16" type="ORF">ACHAWU_002592</name>
</gene>
<dbReference type="AlphaFoldDB" id="A0ABD3M1T6"/>
<dbReference type="EMBL" id="JALLBG020000299">
    <property type="protein sequence ID" value="KAL3756689.1"/>
    <property type="molecule type" value="Genomic_DNA"/>
</dbReference>
<feature type="coiled-coil region" evidence="12">
    <location>
        <begin position="183"/>
        <end position="210"/>
    </location>
</feature>